<organism evidence="1">
    <name type="scientific">Pithovirus LCPAC406</name>
    <dbReference type="NCBI Taxonomy" id="2506599"/>
    <lineage>
        <taxon>Viruses</taxon>
        <taxon>Pithoviruses</taxon>
    </lineage>
</organism>
<dbReference type="EMBL" id="MK500607">
    <property type="protein sequence ID" value="QBK93902.1"/>
    <property type="molecule type" value="Genomic_DNA"/>
</dbReference>
<name>A0A481ZFJ4_9VIRU</name>
<gene>
    <name evidence="1" type="ORF">LCPAC406_02160</name>
</gene>
<evidence type="ECO:0000313" key="1">
    <source>
        <dbReference type="EMBL" id="QBK93902.1"/>
    </source>
</evidence>
<proteinExistence type="predicted"/>
<protein>
    <submittedName>
        <fullName evidence="1">Uncharacterized protein</fullName>
    </submittedName>
</protein>
<accession>A0A481ZFJ4</accession>
<reference evidence="1" key="1">
    <citation type="journal article" date="2019" name="MBio">
        <title>Virus Genomes from Deep Sea Sediments Expand the Ocean Megavirome and Support Independent Origins of Viral Gigantism.</title>
        <authorList>
            <person name="Backstrom D."/>
            <person name="Yutin N."/>
            <person name="Jorgensen S.L."/>
            <person name="Dharamshi J."/>
            <person name="Homa F."/>
            <person name="Zaremba-Niedwiedzka K."/>
            <person name="Spang A."/>
            <person name="Wolf Y.I."/>
            <person name="Koonin E.V."/>
            <person name="Ettema T.J."/>
        </authorList>
    </citation>
    <scope>NUCLEOTIDE SEQUENCE</scope>
</reference>
<sequence length="159" mass="19562">MNTYLVVFKCENEKGAATKYYTTGRNFREEMIEHFRYTYIMFEECCSNVIEYFLFYHNEKYFLDEDDRTDYKLMIEKHKRDYSPCEFDFGQTFKMYNQKLYHCDSKNVEIYHKMKHMTTKGIIKSMIDRNIQERAYYRGKYFVHSITVIRGNNLIVTIY</sequence>